<feature type="transmembrane region" description="Helical" evidence="1">
    <location>
        <begin position="293"/>
        <end position="309"/>
    </location>
</feature>
<feature type="transmembrane region" description="Helical" evidence="1">
    <location>
        <begin position="12"/>
        <end position="33"/>
    </location>
</feature>
<feature type="transmembrane region" description="Helical" evidence="1">
    <location>
        <begin position="114"/>
        <end position="137"/>
    </location>
</feature>
<name>A0ABU5VPL6_9BACT</name>
<comment type="caution">
    <text evidence="2">The sequence shown here is derived from an EMBL/GenBank/DDBJ whole genome shotgun (WGS) entry which is preliminary data.</text>
</comment>
<reference evidence="2 3" key="1">
    <citation type="submission" date="2023-11" db="EMBL/GenBank/DDBJ databases">
        <title>A Novel Polar Bacteriovorax (B. antarcticus) Isolated from the Biocrust in Antarctica.</title>
        <authorList>
            <person name="Mun W."/>
            <person name="Choi S.Y."/>
            <person name="Mitchell R.J."/>
        </authorList>
    </citation>
    <scope>NUCLEOTIDE SEQUENCE [LARGE SCALE GENOMIC DNA]</scope>
    <source>
        <strain evidence="2 3">PP10</strain>
    </source>
</reference>
<feature type="transmembrane region" description="Helical" evidence="1">
    <location>
        <begin position="231"/>
        <end position="252"/>
    </location>
</feature>
<gene>
    <name evidence="2" type="ORF">SHI21_02140</name>
</gene>
<organism evidence="2 3">
    <name type="scientific">Bacteriovorax antarcticus</name>
    <dbReference type="NCBI Taxonomy" id="3088717"/>
    <lineage>
        <taxon>Bacteria</taxon>
        <taxon>Pseudomonadati</taxon>
        <taxon>Bdellovibrionota</taxon>
        <taxon>Bacteriovoracia</taxon>
        <taxon>Bacteriovoracales</taxon>
        <taxon>Bacteriovoracaceae</taxon>
        <taxon>Bacteriovorax</taxon>
    </lineage>
</organism>
<dbReference type="PROSITE" id="PS51257">
    <property type="entry name" value="PROKAR_LIPOPROTEIN"/>
    <property type="match status" value="1"/>
</dbReference>
<evidence type="ECO:0000313" key="3">
    <source>
        <dbReference type="Proteomes" id="UP001302274"/>
    </source>
</evidence>
<dbReference type="RefSeq" id="WP_323574469.1">
    <property type="nucleotide sequence ID" value="NZ_JAYGJQ010000001.1"/>
</dbReference>
<proteinExistence type="predicted"/>
<evidence type="ECO:0000256" key="1">
    <source>
        <dbReference type="SAM" id="Phobius"/>
    </source>
</evidence>
<dbReference type="Proteomes" id="UP001302274">
    <property type="component" value="Unassembled WGS sequence"/>
</dbReference>
<sequence>MNNAIYKDHLLYLSLIAVLVWIGGCFTGSVMSYTEWGVQLKVLAVPILLINSYIIYFLILNFFQNKFISFSTAFLYLASSSHVDVFVYRIQFQVLLAEMFILLFFYSYQANKWWRALSFLLIGILLNTKLIFLSFLLLRNKKVSLMQKALSMSASLIIFLYVSPLFFKQPMFLLSQFKTIPLMFKNLIVPLNFTLLNIATITPFLNKVDVSMFAIILIACLFALKKNEIARIVFSFLLVSLVGSFVPFKQIYETEASFYYYLPSFYPLILLSFLLSIAFLMSKLEGKKNINKAIVIFIGLYWVGSTVLIQKNFQNIVNEWTYSIGFLPENYNDEEVLKLKYAEILVSNEKFESAKEFINKQKSKFPNERWYRLLVSIAAQNGDMVEVERIYKELSKSQTPLVNEEFED</sequence>
<protein>
    <submittedName>
        <fullName evidence="2">Uncharacterized protein</fullName>
    </submittedName>
</protein>
<feature type="transmembrane region" description="Helical" evidence="1">
    <location>
        <begin position="90"/>
        <end position="108"/>
    </location>
</feature>
<feature type="transmembrane region" description="Helical" evidence="1">
    <location>
        <begin position="53"/>
        <end position="78"/>
    </location>
</feature>
<accession>A0ABU5VPL6</accession>
<keyword evidence="1" id="KW-0812">Transmembrane</keyword>
<keyword evidence="1" id="KW-1133">Transmembrane helix</keyword>
<feature type="transmembrane region" description="Helical" evidence="1">
    <location>
        <begin position="204"/>
        <end position="224"/>
    </location>
</feature>
<evidence type="ECO:0000313" key="2">
    <source>
        <dbReference type="EMBL" id="MEA9354979.1"/>
    </source>
</evidence>
<feature type="transmembrane region" description="Helical" evidence="1">
    <location>
        <begin position="149"/>
        <end position="167"/>
    </location>
</feature>
<dbReference type="EMBL" id="JAYGJQ010000001">
    <property type="protein sequence ID" value="MEA9354979.1"/>
    <property type="molecule type" value="Genomic_DNA"/>
</dbReference>
<keyword evidence="3" id="KW-1185">Reference proteome</keyword>
<keyword evidence="1" id="KW-0472">Membrane</keyword>
<feature type="transmembrane region" description="Helical" evidence="1">
    <location>
        <begin position="258"/>
        <end position="281"/>
    </location>
</feature>